<dbReference type="GO" id="GO:0016758">
    <property type="term" value="F:hexosyltransferase activity"/>
    <property type="evidence" value="ECO:0007669"/>
    <property type="project" value="UniProtKB-ARBA"/>
</dbReference>
<proteinExistence type="predicted"/>
<evidence type="ECO:0000256" key="1">
    <source>
        <dbReference type="ARBA" id="ARBA00022676"/>
    </source>
</evidence>
<dbReference type="InterPro" id="IPR029044">
    <property type="entry name" value="Nucleotide-diphossugar_trans"/>
</dbReference>
<dbReference type="EMBL" id="CP083681">
    <property type="protein sequence ID" value="UYU72083.1"/>
    <property type="molecule type" value="Genomic_DNA"/>
</dbReference>
<dbReference type="Gene3D" id="3.90.550.10">
    <property type="entry name" value="Spore Coat Polysaccharide Biosynthesis Protein SpsA, Chain A"/>
    <property type="match status" value="1"/>
</dbReference>
<evidence type="ECO:0000259" key="3">
    <source>
        <dbReference type="Pfam" id="PF00535"/>
    </source>
</evidence>
<protein>
    <submittedName>
        <fullName evidence="4">Glycosyltransferase</fullName>
    </submittedName>
</protein>
<evidence type="ECO:0000313" key="5">
    <source>
        <dbReference type="Proteomes" id="UP001156216"/>
    </source>
</evidence>
<keyword evidence="1" id="KW-0328">Glycosyltransferase</keyword>
<dbReference type="RefSeq" id="WP_008760670.1">
    <property type="nucleotide sequence ID" value="NZ_CP083681.1"/>
</dbReference>
<feature type="domain" description="Glycosyltransferase 2-like" evidence="3">
    <location>
        <begin position="6"/>
        <end position="169"/>
    </location>
</feature>
<dbReference type="PANTHER" id="PTHR22916:SF51">
    <property type="entry name" value="GLYCOSYLTRANSFERASE EPSH-RELATED"/>
    <property type="match status" value="1"/>
</dbReference>
<name>A0AA46Z2K1_BACT4</name>
<accession>A0AA46Z2K1</accession>
<dbReference type="InterPro" id="IPR001173">
    <property type="entry name" value="Glyco_trans_2-like"/>
</dbReference>
<reference evidence="4" key="1">
    <citation type="submission" date="2021-06" db="EMBL/GenBank/DDBJ databases">
        <title>Interrogation of the integrated mobile genetic elements in gut-associated Bacteroides with a consensus prediction approach.</title>
        <authorList>
            <person name="Campbell D.E."/>
            <person name="Leigh J.R."/>
            <person name="Kim T."/>
            <person name="England W."/>
            <person name="Whitaker R.J."/>
            <person name="Degnan P.H."/>
        </authorList>
    </citation>
    <scope>NUCLEOTIDE SEQUENCE</scope>
    <source>
        <strain evidence="4">VPI-BTDOT2</strain>
    </source>
</reference>
<gene>
    <name evidence="4" type="ORF">KQP59_02925</name>
</gene>
<dbReference type="Pfam" id="PF00535">
    <property type="entry name" value="Glycos_transf_2"/>
    <property type="match status" value="1"/>
</dbReference>
<dbReference type="CDD" id="cd00761">
    <property type="entry name" value="Glyco_tranf_GTA_type"/>
    <property type="match status" value="1"/>
</dbReference>
<dbReference type="SUPFAM" id="SSF53448">
    <property type="entry name" value="Nucleotide-diphospho-sugar transferases"/>
    <property type="match status" value="1"/>
</dbReference>
<keyword evidence="2" id="KW-0808">Transferase</keyword>
<organism evidence="4 5">
    <name type="scientific">Bacteroides thetaiotaomicron</name>
    <dbReference type="NCBI Taxonomy" id="818"/>
    <lineage>
        <taxon>Bacteria</taxon>
        <taxon>Pseudomonadati</taxon>
        <taxon>Bacteroidota</taxon>
        <taxon>Bacteroidia</taxon>
        <taxon>Bacteroidales</taxon>
        <taxon>Bacteroidaceae</taxon>
        <taxon>Bacteroides</taxon>
    </lineage>
</organism>
<dbReference type="Proteomes" id="UP001156216">
    <property type="component" value="Chromosome"/>
</dbReference>
<dbReference type="AlphaFoldDB" id="A0AA46Z2K1"/>
<dbReference type="PANTHER" id="PTHR22916">
    <property type="entry name" value="GLYCOSYLTRANSFERASE"/>
    <property type="match status" value="1"/>
</dbReference>
<sequence length="312" mass="36638">MNSKVSIVVPVYGVEKYIERCARSLFTQTFGDIEYIFVNDCTKDSSMQVLEFVMKDYPARNVRIINKEKNEGLPQARKTGVLASTGDFIMHIDSDDWVEHDIVEKLYARAMEEVADMVYCDWVEEYEDRSVLFSQHPMSIENYYKSILGFKSFSYVWNRLTKRELYDGIEFPIPYMLEDFVITSQLVSKAMKVSLVQEPLNHYSKMNTGQSMSQEKRKQNMVQKVRNLYSVWNRLNTSSQMALFNAERNNMVYYMLSICLWDKIVTDIDQDVLKKLIKELKHLGISKMNTNTLLQQIVTKLYFGTSLYKLFK</sequence>
<evidence type="ECO:0000313" key="4">
    <source>
        <dbReference type="EMBL" id="UYU72083.1"/>
    </source>
</evidence>
<evidence type="ECO:0000256" key="2">
    <source>
        <dbReference type="ARBA" id="ARBA00022679"/>
    </source>
</evidence>